<dbReference type="AlphaFoldDB" id="A0A9X3AVB8"/>
<sequence>MEKMALFAEDLEPNAFGIADFEITDTASDTEGKVIAIAYCCFYKLPKLHGHGLIVNRFNDEGKRDRASLQAVFNRHSRNTCGRVSSLNRHSRNASERESSLNRHSRNASERESSLNRHSRNASERESSF</sequence>
<protein>
    <submittedName>
        <fullName evidence="2">Uncharacterized protein</fullName>
    </submittedName>
</protein>
<evidence type="ECO:0000313" key="2">
    <source>
        <dbReference type="EMBL" id="MCT7947342.1"/>
    </source>
</evidence>
<dbReference type="RefSeq" id="WP_261273637.1">
    <property type="nucleotide sequence ID" value="NZ_JAMTCC010000039.1"/>
</dbReference>
<reference evidence="2" key="1">
    <citation type="journal article" date="2023" name="Int. J. Syst. Evol. Microbiol.">
        <title>&lt;i&gt;Shewanella septentrionalis&lt;/i&gt; sp. nov. and &lt;i&gt;Shewanella holmiensis&lt;/i&gt; sp. nov., isolated from Baltic Sea water and sediments.</title>
        <authorList>
            <person name="Martin-Rodriguez A.J."/>
            <person name="Thorell K."/>
            <person name="Joffre E."/>
            <person name="Jensie-Markopoulos S."/>
            <person name="Moore E.R.B."/>
            <person name="Sjoling A."/>
        </authorList>
    </citation>
    <scope>NUCLEOTIDE SEQUENCE</scope>
    <source>
        <strain evidence="2">SP1W3</strain>
    </source>
</reference>
<organism evidence="2 3">
    <name type="scientific">Shewanella septentrionalis</name>
    <dbReference type="NCBI Taxonomy" id="2952223"/>
    <lineage>
        <taxon>Bacteria</taxon>
        <taxon>Pseudomonadati</taxon>
        <taxon>Pseudomonadota</taxon>
        <taxon>Gammaproteobacteria</taxon>
        <taxon>Alteromonadales</taxon>
        <taxon>Shewanellaceae</taxon>
        <taxon>Shewanella</taxon>
    </lineage>
</organism>
<accession>A0A9X3AVB8</accession>
<proteinExistence type="predicted"/>
<dbReference type="EMBL" id="JAMTCC010000039">
    <property type="protein sequence ID" value="MCT7947342.1"/>
    <property type="molecule type" value="Genomic_DNA"/>
</dbReference>
<name>A0A9X3AVB8_9GAMM</name>
<gene>
    <name evidence="2" type="ORF">NE536_18500</name>
</gene>
<dbReference type="Proteomes" id="UP001155604">
    <property type="component" value="Unassembled WGS sequence"/>
</dbReference>
<keyword evidence="3" id="KW-1185">Reference proteome</keyword>
<feature type="region of interest" description="Disordered" evidence="1">
    <location>
        <begin position="82"/>
        <end position="129"/>
    </location>
</feature>
<evidence type="ECO:0000313" key="3">
    <source>
        <dbReference type="Proteomes" id="UP001155604"/>
    </source>
</evidence>
<comment type="caution">
    <text evidence="2">The sequence shown here is derived from an EMBL/GenBank/DDBJ whole genome shotgun (WGS) entry which is preliminary data.</text>
</comment>
<evidence type="ECO:0000256" key="1">
    <source>
        <dbReference type="SAM" id="MobiDB-lite"/>
    </source>
</evidence>
<feature type="compositionally biased region" description="Basic and acidic residues" evidence="1">
    <location>
        <begin position="93"/>
        <end position="129"/>
    </location>
</feature>